<dbReference type="InterPro" id="IPR043970">
    <property type="entry name" value="FUZ/MON1/HPS1_longin_3"/>
</dbReference>
<evidence type="ECO:0000256" key="4">
    <source>
        <dbReference type="RuleBase" id="RU367048"/>
    </source>
</evidence>
<organism evidence="9 10">
    <name type="scientific">[Candida] arabinofermentans NRRL YB-2248</name>
    <dbReference type="NCBI Taxonomy" id="983967"/>
    <lineage>
        <taxon>Eukaryota</taxon>
        <taxon>Fungi</taxon>
        <taxon>Dikarya</taxon>
        <taxon>Ascomycota</taxon>
        <taxon>Saccharomycotina</taxon>
        <taxon>Pichiomycetes</taxon>
        <taxon>Pichiales</taxon>
        <taxon>Pichiaceae</taxon>
        <taxon>Ogataea</taxon>
        <taxon>Ogataea/Candida clade</taxon>
    </lineage>
</organism>
<dbReference type="GO" id="GO:0006914">
    <property type="term" value="P:autophagy"/>
    <property type="evidence" value="ECO:0007669"/>
    <property type="project" value="UniProtKB-UniRule"/>
</dbReference>
<dbReference type="Proteomes" id="UP000094801">
    <property type="component" value="Unassembled WGS sequence"/>
</dbReference>
<dbReference type="Pfam" id="PF19037">
    <property type="entry name" value="Fuz_longin_2"/>
    <property type="match status" value="1"/>
</dbReference>
<name>A0A1E4SY98_9ASCO</name>
<dbReference type="GO" id="GO:0000329">
    <property type="term" value="C:fungal-type vacuole membrane"/>
    <property type="evidence" value="ECO:0007669"/>
    <property type="project" value="TreeGrafter"/>
</dbReference>
<evidence type="ECO:0000256" key="3">
    <source>
        <dbReference type="ARBA" id="ARBA00018132"/>
    </source>
</evidence>
<dbReference type="Pfam" id="PF19036">
    <property type="entry name" value="Fuz_longin_1"/>
    <property type="match status" value="1"/>
</dbReference>
<keyword evidence="4" id="KW-0967">Endosome</keyword>
<dbReference type="GO" id="GO:0016192">
    <property type="term" value="P:vesicle-mediated transport"/>
    <property type="evidence" value="ECO:0007669"/>
    <property type="project" value="InterPro"/>
</dbReference>
<dbReference type="EMBL" id="KV453857">
    <property type="protein sequence ID" value="ODV84432.1"/>
    <property type="molecule type" value="Genomic_DNA"/>
</dbReference>
<dbReference type="InterPro" id="IPR004353">
    <property type="entry name" value="Mon1"/>
</dbReference>
<dbReference type="OrthoDB" id="272411at2759"/>
<comment type="function">
    <text evidence="4">Required for multiple vacuole delivery pathways including the cytoplasm to vacuole transport (Cvt), autophagy, pexophagy and endocytosis.</text>
</comment>
<keyword evidence="4" id="KW-0813">Transport</keyword>
<dbReference type="STRING" id="983967.A0A1E4SY98"/>
<feature type="region of interest" description="Disordered" evidence="5">
    <location>
        <begin position="424"/>
        <end position="445"/>
    </location>
</feature>
<comment type="subcellular location">
    <subcellularLocation>
        <location evidence="4">Endosome</location>
        <location evidence="4">Multivesicular body membrane</location>
        <topology evidence="4">Peripheral membrane protein</topology>
    </subcellularLocation>
    <subcellularLocation>
        <location evidence="1 4">Prevacuolar compartment membrane</location>
        <topology evidence="1 4">Peripheral membrane protein</topology>
    </subcellularLocation>
    <subcellularLocation>
        <location evidence="4">Vacuole membrane</location>
        <topology evidence="4">Peripheral membrane protein</topology>
    </subcellularLocation>
</comment>
<proteinExistence type="inferred from homology"/>
<keyword evidence="10" id="KW-1185">Reference proteome</keyword>
<evidence type="ECO:0000256" key="1">
    <source>
        <dbReference type="ARBA" id="ARBA00004380"/>
    </source>
</evidence>
<dbReference type="GO" id="GO:0035658">
    <property type="term" value="C:Mon1-Ccz1 complex"/>
    <property type="evidence" value="ECO:0007669"/>
    <property type="project" value="TreeGrafter"/>
</dbReference>
<comment type="similarity">
    <text evidence="2 4">Belongs to the MON1/SAND family.</text>
</comment>
<evidence type="ECO:0000259" key="7">
    <source>
        <dbReference type="Pfam" id="PF19037"/>
    </source>
</evidence>
<feature type="domain" description="FUZ/MON1/HPS1 third Longin" evidence="8">
    <location>
        <begin position="371"/>
        <end position="509"/>
    </location>
</feature>
<sequence length="520" mass="59483">IDLGLHLEKADNDSCKESFFAKKKHFFILSSAGKPIYSMHGSDDILTVYSGIIQTIVSFFQYNPDGDTEQLKSFVAGDNVEKVRFLFLNKSPIILMASSSLGESDIQLNQQLDFLYNFLLTTLSKPHIDKVFQRRENFDLRKLLGKADIACLDSICNDLANFNNPGLIIGGLECVKIRKSIRNKIEGMLLSNKSENLLYGLLVAPNGRLITVLRPRRHTLHTSDLQLLFSMIFNTNTFKSASKKDQDLEEGEQQRQQLTSNEEFWVPVCLPKFNPNGFLYSFIQFIDLKDERLMKLHDMNMDVLKNKNISDDSSKITIILISAYKDSFFEMRKIANNIIKSLKLERSIYRELFRSVVGTQVSPIDIPAPLVKHFIFKSKKYTQFVFSRLQGQEVDEDKEVDKGQLMMIYSYLHSRMLFNNRSSGGSTNANSASRANNRVRSANNGKDNDFMESNFINQVKWKYAKDTLIGLLISTSNYEIYLINNGGIVDKSLLVKSCKNIIRWCRKNEERLFICGGAVF</sequence>
<dbReference type="InterPro" id="IPR043971">
    <property type="entry name" value="FUZ/MON1/HPS1_longin_2"/>
</dbReference>
<evidence type="ECO:0000256" key="5">
    <source>
        <dbReference type="SAM" id="MobiDB-lite"/>
    </source>
</evidence>
<dbReference type="InterPro" id="IPR043972">
    <property type="entry name" value="FUZ/MON1/HPS1_longin_1"/>
</dbReference>
<keyword evidence="4" id="KW-0072">Autophagy</keyword>
<evidence type="ECO:0000313" key="10">
    <source>
        <dbReference type="Proteomes" id="UP000094801"/>
    </source>
</evidence>
<feature type="non-terminal residue" evidence="9">
    <location>
        <position position="520"/>
    </location>
</feature>
<keyword evidence="4" id="KW-0653">Protein transport</keyword>
<evidence type="ECO:0000259" key="6">
    <source>
        <dbReference type="Pfam" id="PF19036"/>
    </source>
</evidence>
<dbReference type="AlphaFoldDB" id="A0A1E4SY98"/>
<dbReference type="GO" id="GO:0006623">
    <property type="term" value="P:protein targeting to vacuole"/>
    <property type="evidence" value="ECO:0007669"/>
    <property type="project" value="UniProtKB-UniRule"/>
</dbReference>
<dbReference type="PANTHER" id="PTHR13027">
    <property type="entry name" value="SAND PROTEIN-RELATED"/>
    <property type="match status" value="1"/>
</dbReference>
<feature type="domain" description="FUZ/MON1/HPS1 second Longin" evidence="7">
    <location>
        <begin position="196"/>
        <end position="339"/>
    </location>
</feature>
<evidence type="ECO:0000313" key="9">
    <source>
        <dbReference type="EMBL" id="ODV84432.1"/>
    </source>
</evidence>
<dbReference type="Pfam" id="PF19038">
    <property type="entry name" value="Fuz_longin_3"/>
    <property type="match status" value="1"/>
</dbReference>
<dbReference type="PRINTS" id="PR01546">
    <property type="entry name" value="YEAST73DUF"/>
</dbReference>
<reference evidence="10" key="1">
    <citation type="submission" date="2016-04" db="EMBL/GenBank/DDBJ databases">
        <title>Comparative genomics of biotechnologically important yeasts.</title>
        <authorList>
            <consortium name="DOE Joint Genome Institute"/>
            <person name="Riley R."/>
            <person name="Haridas S."/>
            <person name="Wolfe K.H."/>
            <person name="Lopes M.R."/>
            <person name="Hittinger C.T."/>
            <person name="Goker M."/>
            <person name="Salamov A."/>
            <person name="Wisecaver J."/>
            <person name="Long T.M."/>
            <person name="Aerts A.L."/>
            <person name="Barry K."/>
            <person name="Choi C."/>
            <person name="Clum A."/>
            <person name="Coughlan A.Y."/>
            <person name="Deshpande S."/>
            <person name="Douglass A.P."/>
            <person name="Hanson S.J."/>
            <person name="Klenk H.-P."/>
            <person name="Labutti K."/>
            <person name="Lapidus A."/>
            <person name="Lindquist E."/>
            <person name="Lipzen A."/>
            <person name="Meier-Kolthoff J.P."/>
            <person name="Ohm R.A."/>
            <person name="Otillar R.P."/>
            <person name="Pangilinan J."/>
            <person name="Peng Y."/>
            <person name="Rokas A."/>
            <person name="Rosa C.A."/>
            <person name="Scheuner C."/>
            <person name="Sibirny A.A."/>
            <person name="Slot J.C."/>
            <person name="Stielow J.B."/>
            <person name="Sun H."/>
            <person name="Kurtzman C.P."/>
            <person name="Blackwell M."/>
            <person name="Grigoriev I.V."/>
            <person name="Jeffries T.W."/>
        </authorList>
    </citation>
    <scope>NUCLEOTIDE SEQUENCE [LARGE SCALE GENOMIC DNA]</scope>
    <source>
        <strain evidence="10">NRRL YB-2248</strain>
    </source>
</reference>
<dbReference type="PANTHER" id="PTHR13027:SF7">
    <property type="entry name" value="VACUOLAR FUSION PROTEIN MON1 HOMOLOG"/>
    <property type="match status" value="1"/>
</dbReference>
<feature type="domain" description="FUZ/MON1/HPS1 first Longin" evidence="6">
    <location>
        <begin position="24"/>
        <end position="153"/>
    </location>
</feature>
<keyword evidence="4" id="KW-0926">Vacuole</keyword>
<gene>
    <name evidence="9" type="ORF">CANARDRAFT_187086</name>
</gene>
<evidence type="ECO:0000256" key="2">
    <source>
        <dbReference type="ARBA" id="ARBA00008968"/>
    </source>
</evidence>
<protein>
    <recommendedName>
        <fullName evidence="3 4">Vacuolar fusion protein MON1</fullName>
    </recommendedName>
</protein>
<dbReference type="GO" id="GO:0032585">
    <property type="term" value="C:multivesicular body membrane"/>
    <property type="evidence" value="ECO:0007669"/>
    <property type="project" value="UniProtKB-SubCell"/>
</dbReference>
<keyword evidence="4" id="KW-0472">Membrane</keyword>
<feature type="non-terminal residue" evidence="9">
    <location>
        <position position="1"/>
    </location>
</feature>
<accession>A0A1E4SY98</accession>
<evidence type="ECO:0000259" key="8">
    <source>
        <dbReference type="Pfam" id="PF19038"/>
    </source>
</evidence>